<evidence type="ECO:0000313" key="2">
    <source>
        <dbReference type="EMBL" id="SFK96819.1"/>
    </source>
</evidence>
<keyword evidence="1" id="KW-0472">Membrane</keyword>
<keyword evidence="3" id="KW-1185">Reference proteome</keyword>
<keyword evidence="1" id="KW-1133">Transmembrane helix</keyword>
<keyword evidence="1" id="KW-0812">Transmembrane</keyword>
<organism evidence="2 3">
    <name type="scientific">Loktanella salsilacus</name>
    <dbReference type="NCBI Taxonomy" id="195913"/>
    <lineage>
        <taxon>Bacteria</taxon>
        <taxon>Pseudomonadati</taxon>
        <taxon>Pseudomonadota</taxon>
        <taxon>Alphaproteobacteria</taxon>
        <taxon>Rhodobacterales</taxon>
        <taxon>Roseobacteraceae</taxon>
        <taxon>Loktanella</taxon>
    </lineage>
</organism>
<sequence>MAIGLLSGIIGLFSALCSTLVPGISIVETCIIYAIMVCASMTLSVVLTLIHPQADSRTH</sequence>
<evidence type="ECO:0000313" key="3">
    <source>
        <dbReference type="Proteomes" id="UP000199550"/>
    </source>
</evidence>
<gene>
    <name evidence="2" type="ORF">SAMN04488004_10564</name>
</gene>
<protein>
    <submittedName>
        <fullName evidence="2">Uncharacterized protein</fullName>
    </submittedName>
</protein>
<evidence type="ECO:0000256" key="1">
    <source>
        <dbReference type="SAM" id="Phobius"/>
    </source>
</evidence>
<name>A0A1I4DV45_9RHOB</name>
<reference evidence="2 3" key="1">
    <citation type="submission" date="2016-10" db="EMBL/GenBank/DDBJ databases">
        <authorList>
            <person name="de Groot N.N."/>
        </authorList>
    </citation>
    <scope>NUCLEOTIDE SEQUENCE [LARGE SCALE GENOMIC DNA]</scope>
    <source>
        <strain evidence="2 3">DSM 16199</strain>
    </source>
</reference>
<dbReference type="RefSeq" id="WP_139222587.1">
    <property type="nucleotide sequence ID" value="NZ_CAXIDI010000001.1"/>
</dbReference>
<proteinExistence type="predicted"/>
<dbReference type="EMBL" id="FOTF01000005">
    <property type="protein sequence ID" value="SFK96819.1"/>
    <property type="molecule type" value="Genomic_DNA"/>
</dbReference>
<accession>A0A1I4DV45</accession>
<dbReference type="STRING" id="195913.SAMN04488004_10564"/>
<dbReference type="AlphaFoldDB" id="A0A1I4DV45"/>
<dbReference type="Proteomes" id="UP000199550">
    <property type="component" value="Unassembled WGS sequence"/>
</dbReference>
<feature type="transmembrane region" description="Helical" evidence="1">
    <location>
        <begin position="33"/>
        <end position="50"/>
    </location>
</feature>